<sequence>METNRSAEFPSSDDQPSTSTANNSNVMKANEEEKTDKEMKQLLEATNEILENKAKSWNLTSLNVRSILHHLIKYPSTIDVLLGIRENNDLPSVRNMRSRKKPDEAGTSSSRNTPKKFALRIEDKGPKNFLDLEYDEDDEYDDDYVEEGDNTQKNGQEAGESEDEDMDDEEEDEEEEEEENEDEEEDEEEASEINTEKGNISREKLTGEDASSADIIDDELNNLLYEEVIEDDDNFAMNMTLNDTRPGSVAIVHTIDNVVDDADYRNFVMSIQCPPEDFEHQAVYDEDDVEDEDYNVIADNLNVEDWDETRQDRTTLIPRHEVKALMMDTLLAEKDIPINMFPEETIQGEEIRKSQKDKLFQDAEICERINQVTTSSIESCSLLKKTPVVFRVQEIEQLQLQLEQHVQLLTQFVVTCNHDNSLGHVRNKAQIMINDLDNIRQRSEYPTVYEISNLNAAIESCHDIMGFPQVDEHLLNYAQNTDGHGGIALRPEAAAVLSRSEAIRFPGLLPPCQPMLVEKPIPFLNEEDVMLAIALLQFAHLPRRAEKGIVDRYTTIHQHCLPARDPYKIRTHLKSMRKSSKNPIHEIIQAAENGVCKISVPTKIWKRTDSPINTWPTVSQPGWFRHFSKIFNVTEDRKIHRKAEAVLLLTPSKYRERPNQSPSFALFDGQNGFDSHLAVDIGTTNDGRKIVLGREHIEEIVNKLKKEKVRDSKLGTPKKRRKNPTPMKLSTMIQLEQTSETRREDNRNKNKCSASASAIANSPATVPSKAIRRLDCSNLMKNSCLASVGPSTSSENHESFSYPVCEDLGKARFFCSSQNQSLPKDSTSHASSEDTNDSHHLVDGNSNSSFSFPIPPTPGRRSPDEHDDFFMDLETNSLMWTRQSYTVTQGNPQTPRCFSLEPDEADPVDFSCMNFYQDTDSDDLAFQPSTSCQQPMGCSSEMGELSDSSSFPEAPSSSCYVHRDISESATEDDAVPGLDLVPIDEEVYDEEYIADLEGEDEEPPVKRGLVNSRPPLKFKKAIESGTTGFKASRKRTRMERESMGSVGLDDELYRESQKDIIMRKVIEDISQRLFMHKDTYQRFKNAIIDEKLSDVEVGKTNKQISICVFQKVSRIVLILANHPELLNLVLIYAPPEAVVSDFEFKTNFHSYKSAIEMIMDIERYITSAKLKEPSLRSLFRYIQSFLENDPKITDEQATKRFHQVFGQDRPLWKKLESKFWCLPFKSKPRLENFEYIDLTKMDSLSKKEKRDRNNVHPRFEIIDDIDQVMGNTYRPSKNDPPSNLVVKCGEMGIQNDDDSFVQLEINERTWTRKDDITLLTGYNEALKSIPNFTDSMMPSLVPDLPFGGKSIIARLQYLLEELKTIED</sequence>
<accession>E3MM42</accession>
<dbReference type="OMA" id="DRPLWKK"/>
<keyword evidence="1" id="KW-0805">Transcription regulation</keyword>
<dbReference type="Proteomes" id="UP000008281">
    <property type="component" value="Unassembled WGS sequence"/>
</dbReference>
<feature type="region of interest" description="Disordered" evidence="4">
    <location>
        <begin position="141"/>
        <end position="206"/>
    </location>
</feature>
<feature type="region of interest" description="Disordered" evidence="4">
    <location>
        <begin position="708"/>
        <end position="764"/>
    </location>
</feature>
<gene>
    <name evidence="5" type="primary">Cre-gon-4</name>
    <name evidence="5" type="ORF">CRE_29906</name>
</gene>
<evidence type="ECO:0000256" key="2">
    <source>
        <dbReference type="ARBA" id="ARBA00023163"/>
    </source>
</evidence>
<feature type="region of interest" description="Disordered" evidence="4">
    <location>
        <begin position="1"/>
        <end position="38"/>
    </location>
</feature>
<feature type="compositionally biased region" description="Polar residues" evidence="4">
    <location>
        <begin position="12"/>
        <end position="27"/>
    </location>
</feature>
<organism evidence="6">
    <name type="scientific">Caenorhabditis remanei</name>
    <name type="common">Caenorhabditis vulgaris</name>
    <dbReference type="NCBI Taxonomy" id="31234"/>
    <lineage>
        <taxon>Eukaryota</taxon>
        <taxon>Metazoa</taxon>
        <taxon>Ecdysozoa</taxon>
        <taxon>Nematoda</taxon>
        <taxon>Chromadorea</taxon>
        <taxon>Rhabditida</taxon>
        <taxon>Rhabditina</taxon>
        <taxon>Rhabditomorpha</taxon>
        <taxon>Rhabditoidea</taxon>
        <taxon>Rhabditidae</taxon>
        <taxon>Peloderinae</taxon>
        <taxon>Caenorhabditis</taxon>
    </lineage>
</organism>
<feature type="region of interest" description="Disordered" evidence="4">
    <location>
        <begin position="930"/>
        <end position="958"/>
    </location>
</feature>
<dbReference type="GO" id="GO:0003712">
    <property type="term" value="F:transcription coregulator activity"/>
    <property type="evidence" value="ECO:0007669"/>
    <property type="project" value="TreeGrafter"/>
</dbReference>
<dbReference type="GO" id="GO:0051781">
    <property type="term" value="P:positive regulation of cell division"/>
    <property type="evidence" value="ECO:0007669"/>
    <property type="project" value="EnsemblMetazoa"/>
</dbReference>
<dbReference type="HOGENOM" id="CLU_256597_0_0_1"/>
<dbReference type="STRING" id="31234.E3MM42"/>
<dbReference type="FunCoup" id="E3MM42">
    <property type="interactions" value="813"/>
</dbReference>
<feature type="compositionally biased region" description="Acidic residues" evidence="4">
    <location>
        <begin position="159"/>
        <end position="191"/>
    </location>
</feature>
<dbReference type="eggNOG" id="KOG4321">
    <property type="taxonomic scope" value="Eukaryota"/>
</dbReference>
<dbReference type="PANTHER" id="PTHR16088">
    <property type="entry name" value="YY1 ASSOCIATED PROTEIN-RELATED"/>
    <property type="match status" value="1"/>
</dbReference>
<evidence type="ECO:0000313" key="5">
    <source>
        <dbReference type="EMBL" id="EFP04776.1"/>
    </source>
</evidence>
<keyword evidence="3" id="KW-0539">Nucleus</keyword>
<dbReference type="GO" id="GO:0043073">
    <property type="term" value="C:germ cell nucleus"/>
    <property type="evidence" value="ECO:0007669"/>
    <property type="project" value="EnsemblMetazoa"/>
</dbReference>
<proteinExistence type="predicted"/>
<dbReference type="EMBL" id="DS268456">
    <property type="protein sequence ID" value="EFP04776.1"/>
    <property type="molecule type" value="Genomic_DNA"/>
</dbReference>
<reference evidence="5" key="1">
    <citation type="submission" date="2007-07" db="EMBL/GenBank/DDBJ databases">
        <title>PCAP assembly of the Caenorhabditis remanei genome.</title>
        <authorList>
            <consortium name="The Caenorhabditis remanei Sequencing Consortium"/>
            <person name="Wilson R.K."/>
        </authorList>
    </citation>
    <scope>NUCLEOTIDE SEQUENCE [LARGE SCALE GENOMIC DNA]</scope>
    <source>
        <strain evidence="5">PB4641</strain>
    </source>
</reference>
<evidence type="ECO:0000256" key="1">
    <source>
        <dbReference type="ARBA" id="ARBA00023015"/>
    </source>
</evidence>
<feature type="compositionally biased region" description="Basic and acidic residues" evidence="4">
    <location>
        <begin position="739"/>
        <end position="748"/>
    </location>
</feature>
<feature type="compositionally biased region" description="Low complexity" evidence="4">
    <location>
        <begin position="751"/>
        <end position="762"/>
    </location>
</feature>
<evidence type="ECO:0000313" key="6">
    <source>
        <dbReference type="Proteomes" id="UP000008281"/>
    </source>
</evidence>
<evidence type="ECO:0000256" key="4">
    <source>
        <dbReference type="SAM" id="MobiDB-lite"/>
    </source>
</evidence>
<keyword evidence="6" id="KW-1185">Reference proteome</keyword>
<keyword evidence="2" id="KW-0804">Transcription</keyword>
<feature type="region of interest" description="Disordered" evidence="4">
    <location>
        <begin position="92"/>
        <end position="122"/>
    </location>
</feature>
<protein>
    <submittedName>
        <fullName evidence="5">CRE-GON-4 protein</fullName>
    </submittedName>
</protein>
<dbReference type="InParanoid" id="E3MM42"/>
<dbReference type="OrthoDB" id="6257037at2759"/>
<feature type="compositionally biased region" description="Low complexity" evidence="4">
    <location>
        <begin position="939"/>
        <end position="958"/>
    </location>
</feature>
<dbReference type="GO" id="GO:0008406">
    <property type="term" value="P:gonad development"/>
    <property type="evidence" value="ECO:0007669"/>
    <property type="project" value="EnsemblMetazoa"/>
</dbReference>
<dbReference type="PANTHER" id="PTHR16088:SF3">
    <property type="entry name" value="GON-4-LIKE PROTEIN"/>
    <property type="match status" value="1"/>
</dbReference>
<dbReference type="GO" id="GO:0006355">
    <property type="term" value="P:regulation of DNA-templated transcription"/>
    <property type="evidence" value="ECO:0007669"/>
    <property type="project" value="TreeGrafter"/>
</dbReference>
<dbReference type="InterPro" id="IPR052435">
    <property type="entry name" value="YY1-Transcr_Regul"/>
</dbReference>
<name>E3MM42_CAERE</name>
<evidence type="ECO:0000256" key="3">
    <source>
        <dbReference type="ARBA" id="ARBA00023242"/>
    </source>
</evidence>
<feature type="compositionally biased region" description="Basic and acidic residues" evidence="4">
    <location>
        <begin position="29"/>
        <end position="38"/>
    </location>
</feature>
<feature type="region of interest" description="Disordered" evidence="4">
    <location>
        <begin position="822"/>
        <end position="868"/>
    </location>
</feature>